<keyword evidence="3" id="KW-1185">Reference proteome</keyword>
<reference evidence="2 3" key="1">
    <citation type="submission" date="2024-02" db="EMBL/GenBank/DDBJ databases">
        <title>High-quality chromosome-scale genome assembly of Pensacola bahiagrass (Paspalum notatum Flugge var. saurae).</title>
        <authorList>
            <person name="Vega J.M."/>
            <person name="Podio M."/>
            <person name="Orjuela J."/>
            <person name="Siena L.A."/>
            <person name="Pessino S.C."/>
            <person name="Combes M.C."/>
            <person name="Mariac C."/>
            <person name="Albertini E."/>
            <person name="Pupilli F."/>
            <person name="Ortiz J.P.A."/>
            <person name="Leblanc O."/>
        </authorList>
    </citation>
    <scope>NUCLEOTIDE SEQUENCE [LARGE SCALE GENOMIC DNA]</scope>
    <source>
        <strain evidence="2">R1</strain>
        <tissue evidence="2">Leaf</tissue>
    </source>
</reference>
<evidence type="ECO:0000313" key="2">
    <source>
        <dbReference type="EMBL" id="WVZ78934.1"/>
    </source>
</evidence>
<keyword evidence="1" id="KW-0732">Signal</keyword>
<dbReference type="Proteomes" id="UP001341281">
    <property type="component" value="Chromosome 06"/>
</dbReference>
<proteinExistence type="predicted"/>
<accession>A0AAQ3TT27</accession>
<feature type="chain" id="PRO_5042937651" description="Late embryogenesis abundant protein LEA-2 subgroup domain-containing protein" evidence="1">
    <location>
        <begin position="19"/>
        <end position="172"/>
    </location>
</feature>
<protein>
    <recommendedName>
        <fullName evidence="4">Late embryogenesis abundant protein LEA-2 subgroup domain-containing protein</fullName>
    </recommendedName>
</protein>
<gene>
    <name evidence="2" type="ORF">U9M48_026572</name>
</gene>
<feature type="signal peptide" evidence="1">
    <location>
        <begin position="1"/>
        <end position="18"/>
    </location>
</feature>
<evidence type="ECO:0008006" key="4">
    <source>
        <dbReference type="Google" id="ProtNLM"/>
    </source>
</evidence>
<evidence type="ECO:0000256" key="1">
    <source>
        <dbReference type="SAM" id="SignalP"/>
    </source>
</evidence>
<dbReference type="AlphaFoldDB" id="A0AAQ3TT27"/>
<dbReference type="PANTHER" id="PTHR33994">
    <property type="entry name" value="OS04G0515000 PROTEIN"/>
    <property type="match status" value="1"/>
</dbReference>
<dbReference type="PANTHER" id="PTHR33994:SF24">
    <property type="entry name" value="OS01G0712500 PROTEIN"/>
    <property type="match status" value="1"/>
</dbReference>
<organism evidence="2 3">
    <name type="scientific">Paspalum notatum var. saurae</name>
    <dbReference type="NCBI Taxonomy" id="547442"/>
    <lineage>
        <taxon>Eukaryota</taxon>
        <taxon>Viridiplantae</taxon>
        <taxon>Streptophyta</taxon>
        <taxon>Embryophyta</taxon>
        <taxon>Tracheophyta</taxon>
        <taxon>Spermatophyta</taxon>
        <taxon>Magnoliopsida</taxon>
        <taxon>Liliopsida</taxon>
        <taxon>Poales</taxon>
        <taxon>Poaceae</taxon>
        <taxon>PACMAD clade</taxon>
        <taxon>Panicoideae</taxon>
        <taxon>Andropogonodae</taxon>
        <taxon>Paspaleae</taxon>
        <taxon>Paspalinae</taxon>
        <taxon>Paspalum</taxon>
    </lineage>
</organism>
<sequence>MMRIVLVSLSLLLFIAFAADSADRIFNRMPTRFSVELVRAKGLASALDPGAAEPPAFDLLVHVNNGRYYNLWDGGSDVVVSYAGVPLARGRTPAIYVEANNALTLAANATSSGGVGIPEDLFRLMSEERGSGAARLHVDLWLGSGLFTCTVDLDGEHRVSTTCDNPSVIYSS</sequence>
<name>A0AAQ3TT27_PASNO</name>
<dbReference type="EMBL" id="CP144750">
    <property type="protein sequence ID" value="WVZ78934.1"/>
    <property type="molecule type" value="Genomic_DNA"/>
</dbReference>
<evidence type="ECO:0000313" key="3">
    <source>
        <dbReference type="Proteomes" id="UP001341281"/>
    </source>
</evidence>